<proteinExistence type="predicted"/>
<dbReference type="OrthoDB" id="10386034at2759"/>
<name>A0A9N9PL69_9HELO</name>
<dbReference type="EMBL" id="CAJVRL010000081">
    <property type="protein sequence ID" value="CAG8957994.1"/>
    <property type="molecule type" value="Genomic_DNA"/>
</dbReference>
<protein>
    <submittedName>
        <fullName evidence="1">Uncharacterized protein</fullName>
    </submittedName>
</protein>
<gene>
    <name evidence="1" type="ORF">HYFRA_00000337</name>
</gene>
<keyword evidence="2" id="KW-1185">Reference proteome</keyword>
<evidence type="ECO:0000313" key="1">
    <source>
        <dbReference type="EMBL" id="CAG8957994.1"/>
    </source>
</evidence>
<dbReference type="Proteomes" id="UP000696280">
    <property type="component" value="Unassembled WGS sequence"/>
</dbReference>
<organism evidence="1 2">
    <name type="scientific">Hymenoscyphus fraxineus</name>
    <dbReference type="NCBI Taxonomy" id="746836"/>
    <lineage>
        <taxon>Eukaryota</taxon>
        <taxon>Fungi</taxon>
        <taxon>Dikarya</taxon>
        <taxon>Ascomycota</taxon>
        <taxon>Pezizomycotina</taxon>
        <taxon>Leotiomycetes</taxon>
        <taxon>Helotiales</taxon>
        <taxon>Helotiaceae</taxon>
        <taxon>Hymenoscyphus</taxon>
    </lineage>
</organism>
<evidence type="ECO:0000313" key="2">
    <source>
        <dbReference type="Proteomes" id="UP000696280"/>
    </source>
</evidence>
<dbReference type="AlphaFoldDB" id="A0A9N9PL69"/>
<accession>A0A9N9PL69</accession>
<reference evidence="1" key="1">
    <citation type="submission" date="2021-07" db="EMBL/GenBank/DDBJ databases">
        <authorList>
            <person name="Durling M."/>
        </authorList>
    </citation>
    <scope>NUCLEOTIDE SEQUENCE</scope>
</reference>
<sequence>MITNLRRSLAPTPHQHITHLLLLKQLEDPRAQAVEMLREGADIDRFRVGLEGVHDAWGEAGRQVQRDEGCGGGAGYGEHFGQPEGEVDACVRF</sequence>
<comment type="caution">
    <text evidence="1">The sequence shown here is derived from an EMBL/GenBank/DDBJ whole genome shotgun (WGS) entry which is preliminary data.</text>
</comment>